<organism evidence="2 3">
    <name type="scientific">Amycolatopsis marina</name>
    <dbReference type="NCBI Taxonomy" id="490629"/>
    <lineage>
        <taxon>Bacteria</taxon>
        <taxon>Bacillati</taxon>
        <taxon>Actinomycetota</taxon>
        <taxon>Actinomycetes</taxon>
        <taxon>Pseudonocardiales</taxon>
        <taxon>Pseudonocardiaceae</taxon>
        <taxon>Amycolatopsis</taxon>
    </lineage>
</organism>
<dbReference type="Gene3D" id="3.30.1540.10">
    <property type="entry name" value="formyl-coa transferase, domain 3"/>
    <property type="match status" value="1"/>
</dbReference>
<dbReference type="InterPro" id="IPR023606">
    <property type="entry name" value="CoA-Trfase_III_dom_1_sf"/>
</dbReference>
<dbReference type="InterPro" id="IPR003673">
    <property type="entry name" value="CoA-Trfase_fam_III"/>
</dbReference>
<dbReference type="PANTHER" id="PTHR48207">
    <property type="entry name" value="SUCCINATE--HYDROXYMETHYLGLUTARATE COA-TRANSFERASE"/>
    <property type="match status" value="1"/>
</dbReference>
<dbReference type="Gene3D" id="3.40.50.10540">
    <property type="entry name" value="Crotonobetainyl-coa:carnitine coa-transferase, domain 1"/>
    <property type="match status" value="1"/>
</dbReference>
<evidence type="ECO:0000313" key="3">
    <source>
        <dbReference type="Proteomes" id="UP000243799"/>
    </source>
</evidence>
<dbReference type="Proteomes" id="UP000243799">
    <property type="component" value="Unassembled WGS sequence"/>
</dbReference>
<dbReference type="InterPro" id="IPR044855">
    <property type="entry name" value="CoA-Trfase_III_dom3_sf"/>
</dbReference>
<dbReference type="PANTHER" id="PTHR48207:SF3">
    <property type="entry name" value="SUCCINATE--HYDROXYMETHYLGLUTARATE COA-TRANSFERASE"/>
    <property type="match status" value="1"/>
</dbReference>
<dbReference type="SUPFAM" id="SSF89796">
    <property type="entry name" value="CoA-transferase family III (CaiB/BaiF)"/>
    <property type="match status" value="1"/>
</dbReference>
<dbReference type="AlphaFoldDB" id="A0A1I1CLM1"/>
<name>A0A1I1CLM1_9PSEU</name>
<evidence type="ECO:0000313" key="2">
    <source>
        <dbReference type="EMBL" id="SFB62936.1"/>
    </source>
</evidence>
<dbReference type="Pfam" id="PF02515">
    <property type="entry name" value="CoA_transf_3"/>
    <property type="match status" value="1"/>
</dbReference>
<accession>A0A1I1CLM1</accession>
<sequence>MPQREPFSASSGPPPSTELCITLLDQVDAGIYSRLTRFSKFEGLFFQVASALDNLRILDFSRVLAGPFATMMLADLGATVTKIERPGIGDETRTWGPPYDDSGESTYFQSVNRNKDSLVLDLTDATDLDRVRKLALAADVVVENFRPGVMARLGLGYDDLRADNPALVYCSITGFGSGPGAGLPGYDLLIQALGGLMSITGQPDGDPQKVGVALVDVLTGLFASVGILAALRHRDATGEGQLVEVDLLSSLLAALVNQGSAYTSGGVVPGRMGNEHPSIAPYELLPCAAGELVLAVGNDRQFAALCEALGAPELATDSRFTGNADRVRHRQDLRAALVERLATRSAEDWVSRLAEARVPAGVVNDVAGAFRLAASLGLNPVVRLPREDGTTVALTKNPIGLSATPPNYRSAPPRPS</sequence>
<keyword evidence="1 2" id="KW-0808">Transferase</keyword>
<proteinExistence type="predicted"/>
<dbReference type="InterPro" id="IPR050483">
    <property type="entry name" value="CoA-transferase_III_domain"/>
</dbReference>
<keyword evidence="3" id="KW-1185">Reference proteome</keyword>
<dbReference type="GO" id="GO:0008410">
    <property type="term" value="F:CoA-transferase activity"/>
    <property type="evidence" value="ECO:0007669"/>
    <property type="project" value="TreeGrafter"/>
</dbReference>
<gene>
    <name evidence="2" type="ORF">SAMN05216266_13218</name>
</gene>
<evidence type="ECO:0000256" key="1">
    <source>
        <dbReference type="ARBA" id="ARBA00022679"/>
    </source>
</evidence>
<protein>
    <submittedName>
        <fullName evidence="2">Crotonobetainyl-CoA:carnitine CoA-transferase CaiB</fullName>
    </submittedName>
</protein>
<reference evidence="3" key="1">
    <citation type="submission" date="2016-10" db="EMBL/GenBank/DDBJ databases">
        <authorList>
            <person name="Varghese N."/>
            <person name="Submissions S."/>
        </authorList>
    </citation>
    <scope>NUCLEOTIDE SEQUENCE [LARGE SCALE GENOMIC DNA]</scope>
    <source>
        <strain evidence="3">CGMCC 4.3568</strain>
    </source>
</reference>
<dbReference type="EMBL" id="FOKG01000032">
    <property type="protein sequence ID" value="SFB62936.1"/>
    <property type="molecule type" value="Genomic_DNA"/>
</dbReference>
<dbReference type="OrthoDB" id="9797653at2"/>
<dbReference type="STRING" id="490629.SAMN05216266_13218"/>